<feature type="region of interest" description="Disordered" evidence="1">
    <location>
        <begin position="249"/>
        <end position="274"/>
    </location>
</feature>
<sequence length="348" mass="39926">MVELYMIKETLPFLRWSSRKEKWLQIEEFAHGRARMPWMAGTQFQRLSKYINFIPERGFRIEIVQASHHYTGNKASNLGWYTNFGTPTSQMLDLFQVLRKIRMELSLKFASSHVLSPEGSRGLTVPELADKTQSKQFCSSTTKPNNNSNKSISEKTDSKVSKYEEANRQLDNLDFMKAAKILFSDPPKKKKFGYCKFSFLCAVLLGLWIDFHLVQLFFTCLPSLAVYLVAQYARHEMKKMDAELEKRRKEEEEKAKEEELKAMEEKAQSESELLEVKERIGKLEEVVKEIVVESKKQSGGSVTKTQVQEDSSETVKQKSLGPASIPDSLPQDQKGETQNEGTSPDAKR</sequence>
<accession>A0A8T2Z5T5</accession>
<feature type="transmembrane region" description="Helical" evidence="2">
    <location>
        <begin position="192"/>
        <end position="209"/>
    </location>
</feature>
<comment type="caution">
    <text evidence="3">The sequence shown here is derived from an EMBL/GenBank/DDBJ whole genome shotgun (WGS) entry which is preliminary data.</text>
</comment>
<dbReference type="EMBL" id="JACEGQ020000003">
    <property type="protein sequence ID" value="KAH8512793.1"/>
    <property type="molecule type" value="Genomic_DNA"/>
</dbReference>
<keyword evidence="2" id="KW-0812">Transmembrane</keyword>
<dbReference type="Proteomes" id="UP000807159">
    <property type="component" value="Chromosome 3"/>
</dbReference>
<keyword evidence="2" id="KW-0472">Membrane</keyword>
<keyword evidence="4" id="KW-1185">Reference proteome</keyword>
<feature type="compositionally biased region" description="Low complexity" evidence="1">
    <location>
        <begin position="139"/>
        <end position="151"/>
    </location>
</feature>
<feature type="compositionally biased region" description="Polar residues" evidence="1">
    <location>
        <begin position="297"/>
        <end position="309"/>
    </location>
</feature>
<feature type="region of interest" description="Disordered" evidence="1">
    <location>
        <begin position="134"/>
        <end position="159"/>
    </location>
</feature>
<proteinExistence type="predicted"/>
<feature type="region of interest" description="Disordered" evidence="1">
    <location>
        <begin position="294"/>
        <end position="348"/>
    </location>
</feature>
<reference evidence="3" key="1">
    <citation type="journal article" date="2021" name="J. Hered.">
        <title>Genome Assembly of Salicaceae Populus deltoides (Eastern Cottonwood) I-69 Based on Nanopore Sequencing and Hi-C Technologies.</title>
        <authorList>
            <person name="Bai S."/>
            <person name="Wu H."/>
            <person name="Zhang J."/>
            <person name="Pan Z."/>
            <person name="Zhao W."/>
            <person name="Li Z."/>
            <person name="Tong C."/>
        </authorList>
    </citation>
    <scope>NUCLEOTIDE SEQUENCE</scope>
    <source>
        <tissue evidence="3">Leaf</tissue>
    </source>
</reference>
<protein>
    <submittedName>
        <fullName evidence="3">Uncharacterized protein</fullName>
    </submittedName>
</protein>
<dbReference type="AlphaFoldDB" id="A0A8T2Z5T5"/>
<dbReference type="PANTHER" id="PTHR36339:SF2">
    <property type="entry name" value="F23A5.5"/>
    <property type="match status" value="1"/>
</dbReference>
<dbReference type="PANTHER" id="PTHR36339">
    <property type="entry name" value="F23A5.5"/>
    <property type="match status" value="1"/>
</dbReference>
<evidence type="ECO:0000313" key="4">
    <source>
        <dbReference type="Proteomes" id="UP000807159"/>
    </source>
</evidence>
<name>A0A8T2Z5T5_POPDE</name>
<gene>
    <name evidence="3" type="ORF">H0E87_006191</name>
</gene>
<evidence type="ECO:0000313" key="3">
    <source>
        <dbReference type="EMBL" id="KAH8512793.1"/>
    </source>
</evidence>
<evidence type="ECO:0000256" key="2">
    <source>
        <dbReference type="SAM" id="Phobius"/>
    </source>
</evidence>
<organism evidence="3 4">
    <name type="scientific">Populus deltoides</name>
    <name type="common">Eastern poplar</name>
    <name type="synonym">Eastern cottonwood</name>
    <dbReference type="NCBI Taxonomy" id="3696"/>
    <lineage>
        <taxon>Eukaryota</taxon>
        <taxon>Viridiplantae</taxon>
        <taxon>Streptophyta</taxon>
        <taxon>Embryophyta</taxon>
        <taxon>Tracheophyta</taxon>
        <taxon>Spermatophyta</taxon>
        <taxon>Magnoliopsida</taxon>
        <taxon>eudicotyledons</taxon>
        <taxon>Gunneridae</taxon>
        <taxon>Pentapetalae</taxon>
        <taxon>rosids</taxon>
        <taxon>fabids</taxon>
        <taxon>Malpighiales</taxon>
        <taxon>Salicaceae</taxon>
        <taxon>Saliceae</taxon>
        <taxon>Populus</taxon>
    </lineage>
</organism>
<feature type="transmembrane region" description="Helical" evidence="2">
    <location>
        <begin position="215"/>
        <end position="233"/>
    </location>
</feature>
<evidence type="ECO:0000256" key="1">
    <source>
        <dbReference type="SAM" id="MobiDB-lite"/>
    </source>
</evidence>
<keyword evidence="2" id="KW-1133">Transmembrane helix</keyword>